<dbReference type="InterPro" id="IPR023772">
    <property type="entry name" value="DNA-bd_HTH_TetR-type_CS"/>
</dbReference>
<evidence type="ECO:0000256" key="1">
    <source>
        <dbReference type="ARBA" id="ARBA00023015"/>
    </source>
</evidence>
<dbReference type="InterPro" id="IPR001647">
    <property type="entry name" value="HTH_TetR"/>
</dbReference>
<dbReference type="AlphaFoldDB" id="A0A7Y9ICE6"/>
<accession>A0A7Y9ICE6</accession>
<dbReference type="PROSITE" id="PS01081">
    <property type="entry name" value="HTH_TETR_1"/>
    <property type="match status" value="1"/>
</dbReference>
<comment type="caution">
    <text evidence="6">The sequence shown here is derived from an EMBL/GenBank/DDBJ whole genome shotgun (WGS) entry which is preliminary data.</text>
</comment>
<keyword evidence="1" id="KW-0805">Transcription regulation</keyword>
<feature type="domain" description="HTH tetR-type" evidence="5">
    <location>
        <begin position="15"/>
        <end position="75"/>
    </location>
</feature>
<feature type="DNA-binding region" description="H-T-H motif" evidence="4">
    <location>
        <begin position="38"/>
        <end position="57"/>
    </location>
</feature>
<evidence type="ECO:0000256" key="2">
    <source>
        <dbReference type="ARBA" id="ARBA00023125"/>
    </source>
</evidence>
<reference evidence="6 7" key="1">
    <citation type="submission" date="2020-07" db="EMBL/GenBank/DDBJ databases">
        <title>Sequencing the genomes of 1000 actinobacteria strains.</title>
        <authorList>
            <person name="Klenk H.-P."/>
        </authorList>
    </citation>
    <scope>NUCLEOTIDE SEQUENCE [LARGE SCALE GENOMIC DNA]</scope>
    <source>
        <strain evidence="6 7">DSM 22083</strain>
    </source>
</reference>
<dbReference type="PRINTS" id="PR00455">
    <property type="entry name" value="HTHTETR"/>
</dbReference>
<organism evidence="6 7">
    <name type="scientific">Microlunatus parietis</name>
    <dbReference type="NCBI Taxonomy" id="682979"/>
    <lineage>
        <taxon>Bacteria</taxon>
        <taxon>Bacillati</taxon>
        <taxon>Actinomycetota</taxon>
        <taxon>Actinomycetes</taxon>
        <taxon>Propionibacteriales</taxon>
        <taxon>Propionibacteriaceae</taxon>
        <taxon>Microlunatus</taxon>
    </lineage>
</organism>
<evidence type="ECO:0000313" key="7">
    <source>
        <dbReference type="Proteomes" id="UP000569914"/>
    </source>
</evidence>
<dbReference type="Pfam" id="PF00440">
    <property type="entry name" value="TetR_N"/>
    <property type="match status" value="1"/>
</dbReference>
<gene>
    <name evidence="6" type="ORF">BKA15_005362</name>
</gene>
<keyword evidence="7" id="KW-1185">Reference proteome</keyword>
<evidence type="ECO:0000256" key="3">
    <source>
        <dbReference type="ARBA" id="ARBA00023163"/>
    </source>
</evidence>
<evidence type="ECO:0000259" key="5">
    <source>
        <dbReference type="PROSITE" id="PS50977"/>
    </source>
</evidence>
<dbReference type="PANTHER" id="PTHR30055:SF234">
    <property type="entry name" value="HTH-TYPE TRANSCRIPTIONAL REGULATOR BETI"/>
    <property type="match status" value="1"/>
</dbReference>
<evidence type="ECO:0000313" key="6">
    <source>
        <dbReference type="EMBL" id="NYE74033.1"/>
    </source>
</evidence>
<dbReference type="PANTHER" id="PTHR30055">
    <property type="entry name" value="HTH-TYPE TRANSCRIPTIONAL REGULATOR RUTR"/>
    <property type="match status" value="1"/>
</dbReference>
<dbReference type="Proteomes" id="UP000569914">
    <property type="component" value="Unassembled WGS sequence"/>
</dbReference>
<keyword evidence="2 4" id="KW-0238">DNA-binding</keyword>
<protein>
    <submittedName>
        <fullName evidence="6">AcrR family transcriptional regulator</fullName>
    </submittedName>
</protein>
<name>A0A7Y9ICE6_9ACTN</name>
<dbReference type="GO" id="GO:0003700">
    <property type="term" value="F:DNA-binding transcription factor activity"/>
    <property type="evidence" value="ECO:0007669"/>
    <property type="project" value="TreeGrafter"/>
</dbReference>
<proteinExistence type="predicted"/>
<dbReference type="PROSITE" id="PS50977">
    <property type="entry name" value="HTH_TETR_2"/>
    <property type="match status" value="1"/>
</dbReference>
<dbReference type="EMBL" id="JACCBU010000001">
    <property type="protein sequence ID" value="NYE74033.1"/>
    <property type="molecule type" value="Genomic_DNA"/>
</dbReference>
<dbReference type="InterPro" id="IPR009057">
    <property type="entry name" value="Homeodomain-like_sf"/>
</dbReference>
<dbReference type="Gene3D" id="1.10.357.10">
    <property type="entry name" value="Tetracycline Repressor, domain 2"/>
    <property type="match status" value="1"/>
</dbReference>
<evidence type="ECO:0000256" key="4">
    <source>
        <dbReference type="PROSITE-ProRule" id="PRU00335"/>
    </source>
</evidence>
<dbReference type="RefSeq" id="WP_179756034.1">
    <property type="nucleotide sequence ID" value="NZ_JACCBU010000001.1"/>
</dbReference>
<dbReference type="InterPro" id="IPR050109">
    <property type="entry name" value="HTH-type_TetR-like_transc_reg"/>
</dbReference>
<sequence>MTDPAPETPAPGRRSARAATILDAARQLILRQGFKAVTMASVAQHAHVGKGTAYQYWRTKEDLFLELIAGELADVLTELAEQVRAAPPVAQPDLLCATVTRSWLTRPLVRALQTSDDVLLGGLLDQPGARDLVTTHGAGPILRDLLPLWRTYEVVRTDWSAQQQADAVALLVIGYFKVADLGPQPEAELEQTLQLAIRGMLQLREPDRADRVRLAEEVAAVLTAHADLVRAAVN</sequence>
<keyword evidence="3" id="KW-0804">Transcription</keyword>
<dbReference type="SUPFAM" id="SSF46689">
    <property type="entry name" value="Homeodomain-like"/>
    <property type="match status" value="1"/>
</dbReference>
<dbReference type="GO" id="GO:0000976">
    <property type="term" value="F:transcription cis-regulatory region binding"/>
    <property type="evidence" value="ECO:0007669"/>
    <property type="project" value="TreeGrafter"/>
</dbReference>